<dbReference type="KEGG" id="aup:AsAng_0030460"/>
<evidence type="ECO:0000313" key="2">
    <source>
        <dbReference type="EMBL" id="BDS12325.1"/>
    </source>
</evidence>
<keyword evidence="3" id="KW-1185">Reference proteome</keyword>
<evidence type="ECO:0000313" key="1">
    <source>
        <dbReference type="EMBL" id="BDS10597.1"/>
    </source>
</evidence>
<sequence length="78" mass="8937">MAVETQNINKANVAKDIHHLLNGAELWALLRTDKNGFVHVHTDSETDFMALVLCVFKDRPDLKDDLDMMLKFEKNITP</sequence>
<dbReference type="AlphaFoldDB" id="A0A916DU87"/>
<dbReference type="Proteomes" id="UP001060919">
    <property type="component" value="Chromosome"/>
</dbReference>
<protein>
    <submittedName>
        <fullName evidence="2">Uncharacterized protein</fullName>
    </submittedName>
</protein>
<dbReference type="KEGG" id="aup:AsAng_0013050"/>
<accession>A0A916DU87</accession>
<organism evidence="2 3">
    <name type="scientific">Aureispira anguillae</name>
    <dbReference type="NCBI Taxonomy" id="2864201"/>
    <lineage>
        <taxon>Bacteria</taxon>
        <taxon>Pseudomonadati</taxon>
        <taxon>Bacteroidota</taxon>
        <taxon>Saprospiria</taxon>
        <taxon>Saprospirales</taxon>
        <taxon>Saprospiraceae</taxon>
        <taxon>Aureispira</taxon>
    </lineage>
</organism>
<dbReference type="EMBL" id="AP026867">
    <property type="protein sequence ID" value="BDS10597.1"/>
    <property type="molecule type" value="Genomic_DNA"/>
</dbReference>
<name>A0A916DU87_9BACT</name>
<dbReference type="RefSeq" id="WP_264791886.1">
    <property type="nucleotide sequence ID" value="NZ_AP026867.1"/>
</dbReference>
<gene>
    <name evidence="1" type="ORF">AsAng_0013050</name>
    <name evidence="2" type="ORF">AsAng_0030460</name>
</gene>
<evidence type="ECO:0000313" key="3">
    <source>
        <dbReference type="Proteomes" id="UP001060919"/>
    </source>
</evidence>
<reference evidence="2" key="1">
    <citation type="submission" date="2022-09" db="EMBL/GenBank/DDBJ databases">
        <title>Aureispira anguillicida sp. nov., isolated from Leptocephalus of Japanese eel Anguilla japonica.</title>
        <authorList>
            <person name="Yuasa K."/>
            <person name="Mekata T."/>
            <person name="Ikunari K."/>
        </authorList>
    </citation>
    <scope>NUCLEOTIDE SEQUENCE</scope>
    <source>
        <strain evidence="2">EL160426</strain>
    </source>
</reference>
<dbReference type="EMBL" id="AP026867">
    <property type="protein sequence ID" value="BDS12325.1"/>
    <property type="molecule type" value="Genomic_DNA"/>
</dbReference>
<proteinExistence type="predicted"/>